<name>A0AC60Q2S1_IXOPE</name>
<dbReference type="Proteomes" id="UP000805193">
    <property type="component" value="Unassembled WGS sequence"/>
</dbReference>
<proteinExistence type="predicted"/>
<evidence type="ECO:0000313" key="1">
    <source>
        <dbReference type="EMBL" id="KAG0427934.1"/>
    </source>
</evidence>
<reference evidence="1 2" key="1">
    <citation type="journal article" date="2020" name="Cell">
        <title>Large-Scale Comparative Analyses of Tick Genomes Elucidate Their Genetic Diversity and Vector Capacities.</title>
        <authorList>
            <consortium name="Tick Genome and Microbiome Consortium (TIGMIC)"/>
            <person name="Jia N."/>
            <person name="Wang J."/>
            <person name="Shi W."/>
            <person name="Du L."/>
            <person name="Sun Y."/>
            <person name="Zhan W."/>
            <person name="Jiang J.F."/>
            <person name="Wang Q."/>
            <person name="Zhang B."/>
            <person name="Ji P."/>
            <person name="Bell-Sakyi L."/>
            <person name="Cui X.M."/>
            <person name="Yuan T.T."/>
            <person name="Jiang B.G."/>
            <person name="Yang W.F."/>
            <person name="Lam T.T."/>
            <person name="Chang Q.C."/>
            <person name="Ding S.J."/>
            <person name="Wang X.J."/>
            <person name="Zhu J.G."/>
            <person name="Ruan X.D."/>
            <person name="Zhao L."/>
            <person name="Wei J.T."/>
            <person name="Ye R.Z."/>
            <person name="Que T.C."/>
            <person name="Du C.H."/>
            <person name="Zhou Y.H."/>
            <person name="Cheng J.X."/>
            <person name="Dai P.F."/>
            <person name="Guo W.B."/>
            <person name="Han X.H."/>
            <person name="Huang E.J."/>
            <person name="Li L.F."/>
            <person name="Wei W."/>
            <person name="Gao Y.C."/>
            <person name="Liu J.Z."/>
            <person name="Shao H.Z."/>
            <person name="Wang X."/>
            <person name="Wang C.C."/>
            <person name="Yang T.C."/>
            <person name="Huo Q.B."/>
            <person name="Li W."/>
            <person name="Chen H.Y."/>
            <person name="Chen S.E."/>
            <person name="Zhou L.G."/>
            <person name="Ni X.B."/>
            <person name="Tian J.H."/>
            <person name="Sheng Y."/>
            <person name="Liu T."/>
            <person name="Pan Y.S."/>
            <person name="Xia L.Y."/>
            <person name="Li J."/>
            <person name="Zhao F."/>
            <person name="Cao W.C."/>
        </authorList>
    </citation>
    <scope>NUCLEOTIDE SEQUENCE [LARGE SCALE GENOMIC DNA]</scope>
    <source>
        <strain evidence="1">Iper-2018</strain>
    </source>
</reference>
<gene>
    <name evidence="1" type="ORF">HPB47_025046</name>
</gene>
<accession>A0AC60Q2S1</accession>
<organism evidence="1 2">
    <name type="scientific">Ixodes persulcatus</name>
    <name type="common">Taiga tick</name>
    <dbReference type="NCBI Taxonomy" id="34615"/>
    <lineage>
        <taxon>Eukaryota</taxon>
        <taxon>Metazoa</taxon>
        <taxon>Ecdysozoa</taxon>
        <taxon>Arthropoda</taxon>
        <taxon>Chelicerata</taxon>
        <taxon>Arachnida</taxon>
        <taxon>Acari</taxon>
        <taxon>Parasitiformes</taxon>
        <taxon>Ixodida</taxon>
        <taxon>Ixodoidea</taxon>
        <taxon>Ixodidae</taxon>
        <taxon>Ixodinae</taxon>
        <taxon>Ixodes</taxon>
    </lineage>
</organism>
<sequence>TVFCMMYKQRDSGFGEKTYGVSGAQCFCNAHSTPSRSLFFAEVRYRKEDDGFDEEELSEAGASPWERSGLRGLFAKRRGVQDGQGAPVQGQSIPPALSPSVSRQVAEQLPPEDPPAPEPPPHQQSEEQQRDRRPLMPRAAKGRELNRQDPLFTTNVQEAAPSTSKIVQRRSSDDVRLPPFVAGSPVQPSELGFPNAVPVQRLRRGLELVSAGPRGLMLQHLLDGRDLFEREEETSDETRPSKNVQTDISLAPAVIPFAAMETSSWSFMCTQGTDSGDSAKKPTENPNPSKDVDLVRAQSPATDAQEMAAAAKKPDEYERPLGDSGEVPPLRSPPPVHANSPYCLKNTSSDELTRLLVLEHSAVRRVEELSCEPYDNRIGAKGPEMSSRPEDETSFQSFDADADTRARAVLLQACRSPRSEVQ</sequence>
<dbReference type="EMBL" id="JABSTQ010009579">
    <property type="protein sequence ID" value="KAG0427934.1"/>
    <property type="molecule type" value="Genomic_DNA"/>
</dbReference>
<protein>
    <submittedName>
        <fullName evidence="1">Uncharacterized protein</fullName>
    </submittedName>
</protein>
<evidence type="ECO:0000313" key="2">
    <source>
        <dbReference type="Proteomes" id="UP000805193"/>
    </source>
</evidence>
<keyword evidence="2" id="KW-1185">Reference proteome</keyword>
<comment type="caution">
    <text evidence="1">The sequence shown here is derived from an EMBL/GenBank/DDBJ whole genome shotgun (WGS) entry which is preliminary data.</text>
</comment>
<feature type="non-terminal residue" evidence="1">
    <location>
        <position position="1"/>
    </location>
</feature>